<keyword evidence="1" id="KW-0472">Membrane</keyword>
<dbReference type="AlphaFoldDB" id="A0A4U5M626"/>
<dbReference type="EMBL" id="AZBU02000009">
    <property type="protein sequence ID" value="TKR64307.1"/>
    <property type="molecule type" value="Genomic_DNA"/>
</dbReference>
<feature type="transmembrane region" description="Helical" evidence="1">
    <location>
        <begin position="47"/>
        <end position="69"/>
    </location>
</feature>
<protein>
    <submittedName>
        <fullName evidence="2">Uncharacterized protein</fullName>
    </submittedName>
</protein>
<gene>
    <name evidence="2" type="ORF">L596_024866</name>
</gene>
<keyword evidence="3" id="KW-1185">Reference proteome</keyword>
<reference evidence="2 3" key="1">
    <citation type="journal article" date="2015" name="Genome Biol.">
        <title>Comparative genomics of Steinernema reveals deeply conserved gene regulatory networks.</title>
        <authorList>
            <person name="Dillman A.R."/>
            <person name="Macchietto M."/>
            <person name="Porter C.F."/>
            <person name="Rogers A."/>
            <person name="Williams B."/>
            <person name="Antoshechkin I."/>
            <person name="Lee M.M."/>
            <person name="Goodwin Z."/>
            <person name="Lu X."/>
            <person name="Lewis E.E."/>
            <person name="Goodrich-Blair H."/>
            <person name="Stock S.P."/>
            <person name="Adams B.J."/>
            <person name="Sternberg P.W."/>
            <person name="Mortazavi A."/>
        </authorList>
    </citation>
    <scope>NUCLEOTIDE SEQUENCE [LARGE SCALE GENOMIC DNA]</scope>
    <source>
        <strain evidence="2 3">ALL</strain>
    </source>
</reference>
<evidence type="ECO:0000313" key="2">
    <source>
        <dbReference type="EMBL" id="TKR64307.1"/>
    </source>
</evidence>
<dbReference type="OrthoDB" id="5832893at2759"/>
<dbReference type="Proteomes" id="UP000298663">
    <property type="component" value="Unassembled WGS sequence"/>
</dbReference>
<organism evidence="2 3">
    <name type="scientific">Steinernema carpocapsae</name>
    <name type="common">Entomopathogenic nematode</name>
    <dbReference type="NCBI Taxonomy" id="34508"/>
    <lineage>
        <taxon>Eukaryota</taxon>
        <taxon>Metazoa</taxon>
        <taxon>Ecdysozoa</taxon>
        <taxon>Nematoda</taxon>
        <taxon>Chromadorea</taxon>
        <taxon>Rhabditida</taxon>
        <taxon>Tylenchina</taxon>
        <taxon>Panagrolaimomorpha</taxon>
        <taxon>Strongyloidoidea</taxon>
        <taxon>Steinernematidae</taxon>
        <taxon>Steinernema</taxon>
    </lineage>
</organism>
<evidence type="ECO:0000313" key="3">
    <source>
        <dbReference type="Proteomes" id="UP000298663"/>
    </source>
</evidence>
<dbReference type="STRING" id="34508.A0A4U5M626"/>
<sequence>MNSLIRCLRIPPTTSQAVRHRVSYYQPSNNKWPPRFIRRFFLRYPKAHLYATVGVCVMAMFYPVIPWFYSYLTMSRDDFVKYRDHYNSVVRERQRSGNDLYLPFINSNRATEVKTPTEPASTDAN</sequence>
<proteinExistence type="predicted"/>
<name>A0A4U5M626_STECR</name>
<evidence type="ECO:0000256" key="1">
    <source>
        <dbReference type="SAM" id="Phobius"/>
    </source>
</evidence>
<reference evidence="2 3" key="2">
    <citation type="journal article" date="2019" name="G3 (Bethesda)">
        <title>Hybrid Assembly of the Genome of the Entomopathogenic Nematode Steinernema carpocapsae Identifies the X-Chromosome.</title>
        <authorList>
            <person name="Serra L."/>
            <person name="Macchietto M."/>
            <person name="Macias-Munoz A."/>
            <person name="McGill C.J."/>
            <person name="Rodriguez I.M."/>
            <person name="Rodriguez B."/>
            <person name="Murad R."/>
            <person name="Mortazavi A."/>
        </authorList>
    </citation>
    <scope>NUCLEOTIDE SEQUENCE [LARGE SCALE GENOMIC DNA]</scope>
    <source>
        <strain evidence="2 3">ALL</strain>
    </source>
</reference>
<comment type="caution">
    <text evidence="2">The sequence shown here is derived from an EMBL/GenBank/DDBJ whole genome shotgun (WGS) entry which is preliminary data.</text>
</comment>
<keyword evidence="1" id="KW-0812">Transmembrane</keyword>
<accession>A0A4U5M626</accession>
<keyword evidence="1" id="KW-1133">Transmembrane helix</keyword>